<feature type="chain" id="PRO_5046750359" evidence="7">
    <location>
        <begin position="35"/>
        <end position="402"/>
    </location>
</feature>
<feature type="signal peptide" evidence="7">
    <location>
        <begin position="1"/>
        <end position="34"/>
    </location>
</feature>
<protein>
    <submittedName>
        <fullName evidence="10">S8 family serine peptidase</fullName>
    </submittedName>
</protein>
<dbReference type="PROSITE" id="PS51257">
    <property type="entry name" value="PROKAR_LIPOPROTEIN"/>
    <property type="match status" value="1"/>
</dbReference>
<dbReference type="Gene3D" id="3.30.70.80">
    <property type="entry name" value="Peptidase S8 propeptide/proteinase inhibitor I9"/>
    <property type="match status" value="1"/>
</dbReference>
<dbReference type="PROSITE" id="PS00138">
    <property type="entry name" value="SUBTILASE_SER"/>
    <property type="match status" value="1"/>
</dbReference>
<evidence type="ECO:0000259" key="9">
    <source>
        <dbReference type="Pfam" id="PF05922"/>
    </source>
</evidence>
<dbReference type="Pfam" id="PF05922">
    <property type="entry name" value="Inhibitor_I9"/>
    <property type="match status" value="1"/>
</dbReference>
<dbReference type="EMBL" id="JBEYBN010000025">
    <property type="protein sequence ID" value="MEU2268473.1"/>
    <property type="molecule type" value="Genomic_DNA"/>
</dbReference>
<feature type="active site" description="Charge relay system" evidence="5">
    <location>
        <position position="163"/>
    </location>
</feature>
<evidence type="ECO:0000256" key="1">
    <source>
        <dbReference type="ARBA" id="ARBA00011073"/>
    </source>
</evidence>
<dbReference type="InterPro" id="IPR034193">
    <property type="entry name" value="PCSK9_ProteinaseK-like"/>
</dbReference>
<dbReference type="InterPro" id="IPR010259">
    <property type="entry name" value="S8pro/Inhibitor_I9"/>
</dbReference>
<evidence type="ECO:0000256" key="4">
    <source>
        <dbReference type="ARBA" id="ARBA00022825"/>
    </source>
</evidence>
<dbReference type="InterPro" id="IPR023828">
    <property type="entry name" value="Peptidase_S8_Ser-AS"/>
</dbReference>
<dbReference type="PANTHER" id="PTHR43806:SF11">
    <property type="entry name" value="CEREVISIN-RELATED"/>
    <property type="match status" value="1"/>
</dbReference>
<comment type="similarity">
    <text evidence="1 5 6">Belongs to the peptidase S8 family.</text>
</comment>
<evidence type="ECO:0000313" key="11">
    <source>
        <dbReference type="Proteomes" id="UP001550603"/>
    </source>
</evidence>
<keyword evidence="11" id="KW-1185">Reference proteome</keyword>
<evidence type="ECO:0000313" key="10">
    <source>
        <dbReference type="EMBL" id="MEU2268473.1"/>
    </source>
</evidence>
<dbReference type="InterPro" id="IPR023827">
    <property type="entry name" value="Peptidase_S8_Asp-AS"/>
</dbReference>
<reference evidence="10 11" key="1">
    <citation type="submission" date="2024-06" db="EMBL/GenBank/DDBJ databases">
        <title>The Natural Products Discovery Center: Release of the First 8490 Sequenced Strains for Exploring Actinobacteria Biosynthetic Diversity.</title>
        <authorList>
            <person name="Kalkreuter E."/>
            <person name="Kautsar S.A."/>
            <person name="Yang D."/>
            <person name="Bader C.D."/>
            <person name="Teijaro C.N."/>
            <person name="Fluegel L."/>
            <person name="Davis C.M."/>
            <person name="Simpson J.R."/>
            <person name="Lauterbach L."/>
            <person name="Steele A.D."/>
            <person name="Gui C."/>
            <person name="Meng S."/>
            <person name="Li G."/>
            <person name="Viehrig K."/>
            <person name="Ye F."/>
            <person name="Su P."/>
            <person name="Kiefer A.F."/>
            <person name="Nichols A."/>
            <person name="Cepeda A.J."/>
            <person name="Yan W."/>
            <person name="Fan B."/>
            <person name="Jiang Y."/>
            <person name="Adhikari A."/>
            <person name="Zheng C.-J."/>
            <person name="Schuster L."/>
            <person name="Cowan T.M."/>
            <person name="Smanski M.J."/>
            <person name="Chevrette M.G."/>
            <person name="De Carvalho L.P.S."/>
            <person name="Shen B."/>
        </authorList>
    </citation>
    <scope>NUCLEOTIDE SEQUENCE [LARGE SCALE GENOMIC DNA]</scope>
    <source>
        <strain evidence="10 11">NPDC019583</strain>
    </source>
</reference>
<dbReference type="InterPro" id="IPR006311">
    <property type="entry name" value="TAT_signal"/>
</dbReference>
<dbReference type="PRINTS" id="PR00723">
    <property type="entry name" value="SUBTILISIN"/>
</dbReference>
<dbReference type="PROSITE" id="PS51318">
    <property type="entry name" value="TAT"/>
    <property type="match status" value="1"/>
</dbReference>
<feature type="domain" description="Peptidase S8/S53" evidence="8">
    <location>
        <begin position="154"/>
        <end position="390"/>
    </location>
</feature>
<organism evidence="10 11">
    <name type="scientific">Streptomyces olindensis</name>
    <dbReference type="NCBI Taxonomy" id="358823"/>
    <lineage>
        <taxon>Bacteria</taxon>
        <taxon>Bacillati</taxon>
        <taxon>Actinomycetota</taxon>
        <taxon>Actinomycetes</taxon>
        <taxon>Kitasatosporales</taxon>
        <taxon>Streptomycetaceae</taxon>
        <taxon>Streptomyces</taxon>
    </lineage>
</organism>
<keyword evidence="4 5" id="KW-0720">Serine protease</keyword>
<dbReference type="Proteomes" id="UP001550603">
    <property type="component" value="Unassembled WGS sequence"/>
</dbReference>
<keyword evidence="2 5" id="KW-0645">Protease</keyword>
<evidence type="ECO:0000256" key="7">
    <source>
        <dbReference type="SAM" id="SignalP"/>
    </source>
</evidence>
<feature type="domain" description="Inhibitor I9" evidence="9">
    <location>
        <begin position="53"/>
        <end position="122"/>
    </location>
</feature>
<dbReference type="InterPro" id="IPR050131">
    <property type="entry name" value="Peptidase_S8_subtilisin-like"/>
</dbReference>
<dbReference type="SUPFAM" id="SSF52743">
    <property type="entry name" value="Subtilisin-like"/>
    <property type="match status" value="1"/>
</dbReference>
<dbReference type="Gene3D" id="3.40.50.200">
    <property type="entry name" value="Peptidase S8/S53 domain"/>
    <property type="match status" value="1"/>
</dbReference>
<dbReference type="PROSITE" id="PS00136">
    <property type="entry name" value="SUBTILASE_ASP"/>
    <property type="match status" value="1"/>
</dbReference>
<dbReference type="InterPro" id="IPR000209">
    <property type="entry name" value="Peptidase_S8/S53_dom"/>
</dbReference>
<dbReference type="InterPro" id="IPR015500">
    <property type="entry name" value="Peptidase_S8_subtilisin-rel"/>
</dbReference>
<comment type="caution">
    <text evidence="10">The sequence shown here is derived from an EMBL/GenBank/DDBJ whole genome shotgun (WGS) entry which is preliminary data.</text>
</comment>
<evidence type="ECO:0000256" key="3">
    <source>
        <dbReference type="ARBA" id="ARBA00022801"/>
    </source>
</evidence>
<evidence type="ECO:0000256" key="6">
    <source>
        <dbReference type="RuleBase" id="RU003355"/>
    </source>
</evidence>
<keyword evidence="7" id="KW-0732">Signal</keyword>
<name>A0ABV2XWT4_9ACTN</name>
<evidence type="ECO:0000256" key="5">
    <source>
        <dbReference type="PROSITE-ProRule" id="PRU01240"/>
    </source>
</evidence>
<dbReference type="Pfam" id="PF00082">
    <property type="entry name" value="Peptidase_S8"/>
    <property type="match status" value="1"/>
</dbReference>
<sequence>MREMFTARRRIAAAIAAAAAAAVIGCGTALPAEAAPAAGEVLHEDSANAIAESYIVTLKESAGFRADSEEGNQLATKYGATVETAYNSVLNGYAVRVGASGARSFASDPAVASVEQNQKVHYDGTQYYPPWGLDRIDQARLPLSRTYTYPNTAGNAATVYVLDTGVRITHQQIAGRASYGYDAIDGDTIASDGNGHGTHVATIVAGRTYGVAKLARIVAVRVLDNDGYGSVAGVIAGVDWVTSHRNRPAVANMSLGGSASTALDTAVRNSIASGITYAVAAGNANADAANFSPARVSSALTVGASTITDYRADFSNYGSALDMFAPGVSIPGGWHTSDTARATLSGTSMATPHVAGAAAVYLTSRPTASPATVHSALVSGATTGVLRNIGPGSPNRLLRLVP</sequence>
<keyword evidence="3 5" id="KW-0378">Hydrolase</keyword>
<evidence type="ECO:0000259" key="8">
    <source>
        <dbReference type="Pfam" id="PF00082"/>
    </source>
</evidence>
<dbReference type="PROSITE" id="PS51892">
    <property type="entry name" value="SUBTILASE"/>
    <property type="match status" value="1"/>
</dbReference>
<gene>
    <name evidence="10" type="ORF">ABZ568_19115</name>
</gene>
<proteinExistence type="inferred from homology"/>
<feature type="active site" description="Charge relay system" evidence="5">
    <location>
        <position position="196"/>
    </location>
</feature>
<accession>A0ABV2XWT4</accession>
<evidence type="ECO:0000256" key="2">
    <source>
        <dbReference type="ARBA" id="ARBA00022670"/>
    </source>
</evidence>
<dbReference type="SUPFAM" id="SSF54897">
    <property type="entry name" value="Protease propeptides/inhibitors"/>
    <property type="match status" value="1"/>
</dbReference>
<feature type="active site" description="Charge relay system" evidence="5">
    <location>
        <position position="348"/>
    </location>
</feature>
<dbReference type="PANTHER" id="PTHR43806">
    <property type="entry name" value="PEPTIDASE S8"/>
    <property type="match status" value="1"/>
</dbReference>
<dbReference type="InterPro" id="IPR036852">
    <property type="entry name" value="Peptidase_S8/S53_dom_sf"/>
</dbReference>
<dbReference type="RefSeq" id="WP_037765976.1">
    <property type="nucleotide sequence ID" value="NZ_JBEYBN010000025.1"/>
</dbReference>
<dbReference type="CDD" id="cd04077">
    <property type="entry name" value="Peptidases_S8_PCSK9_ProteinaseK_like"/>
    <property type="match status" value="1"/>
</dbReference>
<dbReference type="InterPro" id="IPR037045">
    <property type="entry name" value="S8pro/Inhibitor_I9_sf"/>
</dbReference>